<dbReference type="PANTHER" id="PTHR43669:SF3">
    <property type="entry name" value="ALCOHOL DEHYDROGENASE, PUTATIVE (AFU_ORTHOLOGUE AFUA_3G03445)-RELATED"/>
    <property type="match status" value="1"/>
</dbReference>
<gene>
    <name evidence="4" type="ORF">SAMN06265368_3517</name>
</gene>
<proteinExistence type="inferred from homology"/>
<dbReference type="NCBIfam" id="NF006192">
    <property type="entry name" value="PRK08324.1-6"/>
    <property type="match status" value="1"/>
</dbReference>
<dbReference type="InterPro" id="IPR036409">
    <property type="entry name" value="Aldolase_II/adducin_N_sf"/>
</dbReference>
<dbReference type="Pfam" id="PF00596">
    <property type="entry name" value="Aldolase_II"/>
    <property type="match status" value="1"/>
</dbReference>
<dbReference type="SMART" id="SM01007">
    <property type="entry name" value="Aldolase_II"/>
    <property type="match status" value="1"/>
</dbReference>
<evidence type="ECO:0000259" key="3">
    <source>
        <dbReference type="SMART" id="SM01007"/>
    </source>
</evidence>
<keyword evidence="2" id="KW-0560">Oxidoreductase</keyword>
<dbReference type="Gene3D" id="3.40.50.720">
    <property type="entry name" value="NAD(P)-binding Rossmann-like Domain"/>
    <property type="match status" value="1"/>
</dbReference>
<evidence type="ECO:0000313" key="5">
    <source>
        <dbReference type="Proteomes" id="UP000219439"/>
    </source>
</evidence>
<dbReference type="RefSeq" id="WP_097154762.1">
    <property type="nucleotide sequence ID" value="NZ_OBEL01000004.1"/>
</dbReference>
<dbReference type="EMBL" id="OBEL01000004">
    <property type="protein sequence ID" value="SNZ20414.1"/>
    <property type="molecule type" value="Genomic_DNA"/>
</dbReference>
<dbReference type="OrthoDB" id="9774430at2"/>
<evidence type="ECO:0000256" key="2">
    <source>
        <dbReference type="ARBA" id="ARBA00023002"/>
    </source>
</evidence>
<evidence type="ECO:0000313" key="4">
    <source>
        <dbReference type="EMBL" id="SNZ20414.1"/>
    </source>
</evidence>
<dbReference type="Proteomes" id="UP000219439">
    <property type="component" value="Unassembled WGS sequence"/>
</dbReference>
<dbReference type="AlphaFoldDB" id="A0A285PFC5"/>
<dbReference type="PANTHER" id="PTHR43669">
    <property type="entry name" value="5-KETO-D-GLUCONATE 5-REDUCTASE"/>
    <property type="match status" value="1"/>
</dbReference>
<dbReference type="InterPro" id="IPR002347">
    <property type="entry name" value="SDR_fam"/>
</dbReference>
<sequence>MVLYRWQDQDAKRLVEAAGDDPADQDLALRVYTSRIIGQDPELVMHGGGNTSVKTRRKTLLGETIDVLHVKGSGWDLGTIEAPGLPGVQMQPLMALRSLGSLSDEDMVNVQRQNLIDSTGPNPSVETLLHAYLPHKFVDHTHATAMLALANLPDVEAVTKEIFGDRVALVPYIMPGFALAKAAADVYDANPDIEGMLLVNHGHFTFHEDGKKSYDLMIEHVNAVEAWFEKKLAANPATCVQLPALPMTPEQVLPTLRGLIGAANAEHTGNRDGAMPVMDVRNGPNIEVFMGRTDLDALSQRGVATPDHVIRTKGKPLVLTHADLAKGSDGIKAKLDGFISDYKAYFDRQVPRFDGQKTMLNPTPNLAWIPGLGLIGIGANAKAASIAADIGVQNLQVREWGEAAGGFFPIEEADLFDMEYWSLEQAKLGKGKPPKLTGSIVLVTGGAGAIGLATAKAFAKEGANIFLVDRDEDALAKALKQLGSGHGGVTCDLTAQGGATNAIDACLDRFGGLDILVSNAGAAWSGPMAEMSDETLRGSFELNFFSHHKLAQSAIKVMRDQGRGGQILLNVSKQAVNPGKGFGAYGLPKATSLFLVKQLALELGGEGIRVNGINADRIRSRLLTDDFIAERSNARGLDEASYMAGNLLQREVEAHHVGEAFVMLASSHRTTAHILTVDGGNIEASLR</sequence>
<dbReference type="InterPro" id="IPR001303">
    <property type="entry name" value="Aldolase_II/adducin_N"/>
</dbReference>
<feature type="domain" description="Class II aldolase/adducin N-terminal" evidence="3">
    <location>
        <begin position="29"/>
        <end position="228"/>
    </location>
</feature>
<dbReference type="SUPFAM" id="SSF51735">
    <property type="entry name" value="NAD(P)-binding Rossmann-fold domains"/>
    <property type="match status" value="1"/>
</dbReference>
<organism evidence="4 5">
    <name type="scientific">Cohaesibacter gelatinilyticus</name>
    <dbReference type="NCBI Taxonomy" id="372072"/>
    <lineage>
        <taxon>Bacteria</taxon>
        <taxon>Pseudomonadati</taxon>
        <taxon>Pseudomonadota</taxon>
        <taxon>Alphaproteobacteria</taxon>
        <taxon>Hyphomicrobiales</taxon>
        <taxon>Cohaesibacteraceae</taxon>
    </lineage>
</organism>
<dbReference type="Gene3D" id="3.40.225.10">
    <property type="entry name" value="Class II aldolase/adducin N-terminal domain"/>
    <property type="match status" value="1"/>
</dbReference>
<dbReference type="GO" id="GO:0016491">
    <property type="term" value="F:oxidoreductase activity"/>
    <property type="evidence" value="ECO:0007669"/>
    <property type="project" value="UniProtKB-KW"/>
</dbReference>
<comment type="similarity">
    <text evidence="1">Belongs to the short-chain dehydrogenases/reductases (SDR) family.</text>
</comment>
<dbReference type="PRINTS" id="PR00081">
    <property type="entry name" value="GDHRDH"/>
</dbReference>
<dbReference type="SUPFAM" id="SSF53639">
    <property type="entry name" value="AraD/HMP-PK domain-like"/>
    <property type="match status" value="1"/>
</dbReference>
<protein>
    <submittedName>
        <fullName evidence="4">Rhamnose utilisation protein RhaD, predicted bifunctional aldolase and dehydrogenase</fullName>
    </submittedName>
</protein>
<keyword evidence="5" id="KW-1185">Reference proteome</keyword>
<accession>A0A285PFC5</accession>
<dbReference type="Pfam" id="PF13561">
    <property type="entry name" value="adh_short_C2"/>
    <property type="match status" value="1"/>
</dbReference>
<name>A0A285PFC5_9HYPH</name>
<evidence type="ECO:0000256" key="1">
    <source>
        <dbReference type="ARBA" id="ARBA00006484"/>
    </source>
</evidence>
<dbReference type="InterPro" id="IPR036291">
    <property type="entry name" value="NAD(P)-bd_dom_sf"/>
</dbReference>
<reference evidence="4 5" key="1">
    <citation type="submission" date="2017-09" db="EMBL/GenBank/DDBJ databases">
        <authorList>
            <person name="Ehlers B."/>
            <person name="Leendertz F.H."/>
        </authorList>
    </citation>
    <scope>NUCLEOTIDE SEQUENCE [LARGE SCALE GENOMIC DNA]</scope>
    <source>
        <strain evidence="4 5">DSM 18289</strain>
    </source>
</reference>